<feature type="compositionally biased region" description="Basic and acidic residues" evidence="2">
    <location>
        <begin position="698"/>
        <end position="709"/>
    </location>
</feature>
<dbReference type="PANTHER" id="PTHR22035:SF4">
    <property type="entry name" value="COILED-COIL DOMAIN-CONTAINING PROTEIN 7"/>
    <property type="match status" value="1"/>
</dbReference>
<keyword evidence="3" id="KW-1185">Reference proteome</keyword>
<dbReference type="GeneID" id="102383625"/>
<feature type="non-terminal residue" evidence="4">
    <location>
        <position position="1"/>
    </location>
</feature>
<evidence type="ECO:0000256" key="2">
    <source>
        <dbReference type="SAM" id="MobiDB-lite"/>
    </source>
</evidence>
<evidence type="ECO:0000313" key="3">
    <source>
        <dbReference type="Proteomes" id="UP000189705"/>
    </source>
</evidence>
<feature type="region of interest" description="Disordered" evidence="2">
    <location>
        <begin position="389"/>
        <end position="416"/>
    </location>
</feature>
<organism evidence="3 4">
    <name type="scientific">Alligator sinensis</name>
    <name type="common">Chinese alligator</name>
    <dbReference type="NCBI Taxonomy" id="38654"/>
    <lineage>
        <taxon>Eukaryota</taxon>
        <taxon>Metazoa</taxon>
        <taxon>Chordata</taxon>
        <taxon>Craniata</taxon>
        <taxon>Vertebrata</taxon>
        <taxon>Euteleostomi</taxon>
        <taxon>Archelosauria</taxon>
        <taxon>Archosauria</taxon>
        <taxon>Crocodylia</taxon>
        <taxon>Alligatoridae</taxon>
        <taxon>Alligatorinae</taxon>
        <taxon>Alligator</taxon>
    </lineage>
</organism>
<feature type="compositionally biased region" description="Basic and acidic residues" evidence="2">
    <location>
        <begin position="403"/>
        <end position="416"/>
    </location>
</feature>
<reference evidence="4" key="1">
    <citation type="submission" date="2025-08" db="UniProtKB">
        <authorList>
            <consortium name="RefSeq"/>
        </authorList>
    </citation>
    <scope>IDENTIFICATION</scope>
</reference>
<accession>A0A3Q0GWW6</accession>
<dbReference type="Pfam" id="PF15368">
    <property type="entry name" value="BioT2"/>
    <property type="match status" value="1"/>
</dbReference>
<feature type="region of interest" description="Disordered" evidence="2">
    <location>
        <begin position="640"/>
        <end position="742"/>
    </location>
</feature>
<feature type="compositionally biased region" description="Acidic residues" evidence="2">
    <location>
        <begin position="131"/>
        <end position="143"/>
    </location>
</feature>
<keyword evidence="1" id="KW-0175">Coiled coil</keyword>
<feature type="compositionally biased region" description="Basic and acidic residues" evidence="2">
    <location>
        <begin position="642"/>
        <end position="678"/>
    </location>
</feature>
<feature type="region of interest" description="Disordered" evidence="2">
    <location>
        <begin position="128"/>
        <end position="149"/>
    </location>
</feature>
<feature type="region of interest" description="Disordered" evidence="2">
    <location>
        <begin position="441"/>
        <end position="545"/>
    </location>
</feature>
<protein>
    <submittedName>
        <fullName evidence="4">Coiled-coil domain-containing protein 7</fullName>
    </submittedName>
</protein>
<dbReference type="Proteomes" id="UP000189705">
    <property type="component" value="Unplaced"/>
</dbReference>
<proteinExistence type="predicted"/>
<feature type="coiled-coil region" evidence="1">
    <location>
        <begin position="314"/>
        <end position="362"/>
    </location>
</feature>
<name>A0A3Q0GWW6_ALLSI</name>
<dbReference type="RefSeq" id="XP_025064261.1">
    <property type="nucleotide sequence ID" value="XM_025208476.1"/>
</dbReference>
<evidence type="ECO:0000313" key="4">
    <source>
        <dbReference type="RefSeq" id="XP_025064261.1"/>
    </source>
</evidence>
<feature type="compositionally biased region" description="Basic and acidic residues" evidence="2">
    <location>
        <begin position="512"/>
        <end position="521"/>
    </location>
</feature>
<feature type="compositionally biased region" description="Polar residues" evidence="2">
    <location>
        <begin position="28"/>
        <end position="40"/>
    </location>
</feature>
<dbReference type="PANTHER" id="PTHR22035">
    <property type="entry name" value="COILED-COIL DOMAIN-CONTAINING PROTEIN 7"/>
    <property type="match status" value="1"/>
</dbReference>
<dbReference type="InterPro" id="IPR029272">
    <property type="entry name" value="CCDC7"/>
</dbReference>
<evidence type="ECO:0000256" key="1">
    <source>
        <dbReference type="SAM" id="Coils"/>
    </source>
</evidence>
<sequence>SVRPELNIVLQAWKDNTDPSMKARKQMKPSTLSEADTGTSFLKKGPLNLQGSPTDNLKIKGRIKLSGKECEPMVLLPAAPVESFMKYSLQIPSVNKDDSLDEVQMLRNVTKRLNGIIHAMEYVYQKKPEVEEKEEADEEEEDSVEGHEDMTTSLLGFSSIAKQLETTLQEQKEILESLTKWFGKEVQQMEELGKDELFPELQLPVADKDITDSIIKLTQHIRSLEELRNRIHHLPKSVQPPLAKQEKKRKSNPVAIAQRDPKAILEELARKHGTEDVISMTHVFEDDLAPQTIEVMNTRMLEIIKVFERQTNKFQRILNEQDVLEGKYQKIENEYQILAEEKQIMENELQKMKETEKMEKEKIMPELRKKVSAFLQPSESETLEAAMAKIQSGGKPKKVSSQTKKESENQKMKEDLLKAQECLQALEREKKSLEEKLQKALKETENASKQLSKPAAPASIQDAHFSYAKADSGNEDANSDVKINSKDLSRKGKKPTKSKGKGEYNAGSGRKSINEADKPEQKLSAVDNGKQVGNELFRKRSSTDTKKIQETLLSSQLKDVKLEREDSDREICRDYGMPANGLREQILVQEREPLYKAYESLPVIEETQVNRLGEQDYENAQYTTRPADEESVSLLPIQVTERSSEKEMKAHGKGKSEAPLKVDPQRSTKPRKATETKKGSLVRNRASKETHNTAVSEGQEKALHKDSTKTQEQLLPRSLDRREKLPPLISERQKKTSPLVSHAKENQVAAAVRSGVQKKDPFLFISEKHTLASTLTAKPQDAASVKDSLTYHEVSSDDLGTVTEEFQQISDSSIGKIPASESQKKIYTAFIPEHNKIPIPVLSVSDEMVLREDGQESLKVYQDVQFDVQDSSDGYETVILEKGPSTARHFPSSYREASHLQENEIKKLSDKTGLPLEDHLADVKDVHKTENLAAFLLDASVILDKEVDELSEQRRLLLSNLQQTQCIAEKEENEPLEQRRLLLATLESDLKDLQQTQGFADGQSGSESGSKEDELTDQRILAANLETNVQDLLQAHTPATGHLEKYGLNERELSELAEKRRLLLASFESTLKDLQEAQALAACQLSGVNEEELSELAEKRNLEHLQEVQALAACQPCSVNENEMHNLSEKRRLFLANLESGWKDLQQAHALLAAQPGNVIERKVSQEFSKNREHLLAKVEENLKGLQQAQVLVSGQLGKFGSSGLQLEPTPSTFLIHQDRSRASAKRSYSKEMIPYITHRSADITSVSSRIHGPLDATPVLSTLLNVSSRPSIPSAHAGMETQSSAWKRRIINKKSFISQSKGLKGLLGSLPTPQKTEIEPLCISGKSYTLLSSRSSETKRS</sequence>
<feature type="compositionally biased region" description="Basic and acidic residues" evidence="2">
    <location>
        <begin position="536"/>
        <end position="545"/>
    </location>
</feature>
<dbReference type="KEGG" id="asn:102383625"/>
<feature type="region of interest" description="Disordered" evidence="2">
    <location>
        <begin position="17"/>
        <end position="53"/>
    </location>
</feature>
<gene>
    <name evidence="4" type="primary">CCDC7</name>
</gene>
<dbReference type="CTD" id="79741"/>
<dbReference type="InParanoid" id="A0A3Q0GWW6"/>